<dbReference type="PANTHER" id="PTHR37299:SF1">
    <property type="entry name" value="STAGE 0 SPORULATION PROTEIN A HOMOLOG"/>
    <property type="match status" value="1"/>
</dbReference>
<feature type="domain" description="Response regulatory" evidence="2">
    <location>
        <begin position="3"/>
        <end position="114"/>
    </location>
</feature>
<dbReference type="PANTHER" id="PTHR37299">
    <property type="entry name" value="TRANSCRIPTIONAL REGULATOR-RELATED"/>
    <property type="match status" value="1"/>
</dbReference>
<dbReference type="SMART" id="SM00448">
    <property type="entry name" value="REC"/>
    <property type="match status" value="1"/>
</dbReference>
<evidence type="ECO:0000256" key="1">
    <source>
        <dbReference type="PROSITE-ProRule" id="PRU00169"/>
    </source>
</evidence>
<keyword evidence="1" id="KW-0597">Phosphoprotein</keyword>
<name>A0ABP8G833_9BACT</name>
<proteinExistence type="predicted"/>
<dbReference type="Gene3D" id="2.40.50.1020">
    <property type="entry name" value="LytTr DNA-binding domain"/>
    <property type="match status" value="1"/>
</dbReference>
<dbReference type="PROSITE" id="PS50930">
    <property type="entry name" value="HTH_LYTTR"/>
    <property type="match status" value="1"/>
</dbReference>
<dbReference type="Pfam" id="PF00072">
    <property type="entry name" value="Response_reg"/>
    <property type="match status" value="1"/>
</dbReference>
<organism evidence="4 5">
    <name type="scientific">Compostibacter hankyongensis</name>
    <dbReference type="NCBI Taxonomy" id="1007089"/>
    <lineage>
        <taxon>Bacteria</taxon>
        <taxon>Pseudomonadati</taxon>
        <taxon>Bacteroidota</taxon>
        <taxon>Chitinophagia</taxon>
        <taxon>Chitinophagales</taxon>
        <taxon>Chitinophagaceae</taxon>
        <taxon>Compostibacter</taxon>
    </lineage>
</organism>
<dbReference type="Proteomes" id="UP001501207">
    <property type="component" value="Unassembled WGS sequence"/>
</dbReference>
<keyword evidence="5" id="KW-1185">Reference proteome</keyword>
<evidence type="ECO:0000313" key="4">
    <source>
        <dbReference type="EMBL" id="GAA4318934.1"/>
    </source>
</evidence>
<sequence>MMRCIAIDDEKLVLELLEDNIRQVPFLELVKSCRNVMEAAAVLQQEKIDLIFLDIQMPRLDGLSFLRSLPHPPMTILVTAYEQYALEAFNLNAVDYLLKPVSFERFLQACNKAYERHRLQQAAAPAAGEKPGHFFVNVEYTLVKIVVDDIRYIEGLKDYIKIHLTGNRKPVITRMSLKAMEEKLPPGSFIRVHKSYIVAADKITTIKRDLVYIGDTELPLSESYKAALDKLTGR</sequence>
<evidence type="ECO:0000259" key="3">
    <source>
        <dbReference type="PROSITE" id="PS50930"/>
    </source>
</evidence>
<dbReference type="Pfam" id="PF04397">
    <property type="entry name" value="LytTR"/>
    <property type="match status" value="1"/>
</dbReference>
<dbReference type="SMART" id="SM00850">
    <property type="entry name" value="LytTR"/>
    <property type="match status" value="1"/>
</dbReference>
<feature type="modified residue" description="4-aspartylphosphate" evidence="1">
    <location>
        <position position="54"/>
    </location>
</feature>
<dbReference type="EMBL" id="BAABFN010000022">
    <property type="protein sequence ID" value="GAA4318934.1"/>
    <property type="molecule type" value="Genomic_DNA"/>
</dbReference>
<reference evidence="5" key="1">
    <citation type="journal article" date="2019" name="Int. J. Syst. Evol. Microbiol.">
        <title>The Global Catalogue of Microorganisms (GCM) 10K type strain sequencing project: providing services to taxonomists for standard genome sequencing and annotation.</title>
        <authorList>
            <consortium name="The Broad Institute Genomics Platform"/>
            <consortium name="The Broad Institute Genome Sequencing Center for Infectious Disease"/>
            <person name="Wu L."/>
            <person name="Ma J."/>
        </authorList>
    </citation>
    <scope>NUCLEOTIDE SEQUENCE [LARGE SCALE GENOMIC DNA]</scope>
    <source>
        <strain evidence="5">JCM 17664</strain>
    </source>
</reference>
<dbReference type="RefSeq" id="WP_344981242.1">
    <property type="nucleotide sequence ID" value="NZ_BAABFN010000022.1"/>
</dbReference>
<comment type="caution">
    <text evidence="4">The sequence shown here is derived from an EMBL/GenBank/DDBJ whole genome shotgun (WGS) entry which is preliminary data.</text>
</comment>
<keyword evidence="4" id="KW-0238">DNA-binding</keyword>
<accession>A0ABP8G833</accession>
<dbReference type="PROSITE" id="PS50110">
    <property type="entry name" value="RESPONSE_REGULATORY"/>
    <property type="match status" value="1"/>
</dbReference>
<dbReference type="InterPro" id="IPR046947">
    <property type="entry name" value="LytR-like"/>
</dbReference>
<dbReference type="InterPro" id="IPR011006">
    <property type="entry name" value="CheY-like_superfamily"/>
</dbReference>
<dbReference type="InterPro" id="IPR001789">
    <property type="entry name" value="Sig_transdc_resp-reg_receiver"/>
</dbReference>
<gene>
    <name evidence="4" type="ORF">GCM10023143_32040</name>
</gene>
<feature type="domain" description="HTH LytTR-type" evidence="3">
    <location>
        <begin position="134"/>
        <end position="234"/>
    </location>
</feature>
<protein>
    <submittedName>
        <fullName evidence="4">LytTR family DNA-binding domain-containing protein</fullName>
    </submittedName>
</protein>
<dbReference type="Gene3D" id="3.40.50.2300">
    <property type="match status" value="1"/>
</dbReference>
<dbReference type="GO" id="GO:0003677">
    <property type="term" value="F:DNA binding"/>
    <property type="evidence" value="ECO:0007669"/>
    <property type="project" value="UniProtKB-KW"/>
</dbReference>
<dbReference type="InterPro" id="IPR007492">
    <property type="entry name" value="LytTR_DNA-bd_dom"/>
</dbReference>
<dbReference type="SUPFAM" id="SSF52172">
    <property type="entry name" value="CheY-like"/>
    <property type="match status" value="1"/>
</dbReference>
<evidence type="ECO:0000259" key="2">
    <source>
        <dbReference type="PROSITE" id="PS50110"/>
    </source>
</evidence>
<evidence type="ECO:0000313" key="5">
    <source>
        <dbReference type="Proteomes" id="UP001501207"/>
    </source>
</evidence>